<dbReference type="EMBL" id="BGPR01004715">
    <property type="protein sequence ID" value="GBN02599.1"/>
    <property type="molecule type" value="Genomic_DNA"/>
</dbReference>
<keyword evidence="2" id="KW-1185">Reference proteome</keyword>
<gene>
    <name evidence="1" type="ORF">AVEN_174996_1</name>
</gene>
<proteinExistence type="predicted"/>
<accession>A0A4Y2KKM7</accession>
<evidence type="ECO:0000313" key="1">
    <source>
        <dbReference type="EMBL" id="GBN02599.1"/>
    </source>
</evidence>
<name>A0A4Y2KKM7_ARAVE</name>
<evidence type="ECO:0000313" key="2">
    <source>
        <dbReference type="Proteomes" id="UP000499080"/>
    </source>
</evidence>
<reference evidence="1 2" key="1">
    <citation type="journal article" date="2019" name="Sci. Rep.">
        <title>Orb-weaving spider Araneus ventricosus genome elucidates the spidroin gene catalogue.</title>
        <authorList>
            <person name="Kono N."/>
            <person name="Nakamura H."/>
            <person name="Ohtoshi R."/>
            <person name="Moran D.A.P."/>
            <person name="Shinohara A."/>
            <person name="Yoshida Y."/>
            <person name="Fujiwara M."/>
            <person name="Mori M."/>
            <person name="Tomita M."/>
            <person name="Arakawa K."/>
        </authorList>
    </citation>
    <scope>NUCLEOTIDE SEQUENCE [LARGE SCALE GENOMIC DNA]</scope>
</reference>
<protein>
    <submittedName>
        <fullName evidence="1">Uncharacterized protein</fullName>
    </submittedName>
</protein>
<sequence length="98" mass="11433">MFTDIYSTGESYAAMPKNLGQTLYSNYKSNSCKLESFRKKNFILKRTFTGIKIAFSTNVYGYVQHREELCWNAQESWIDASEQLQIKILQARKLLCQC</sequence>
<organism evidence="1 2">
    <name type="scientific">Araneus ventricosus</name>
    <name type="common">Orbweaver spider</name>
    <name type="synonym">Epeira ventricosa</name>
    <dbReference type="NCBI Taxonomy" id="182803"/>
    <lineage>
        <taxon>Eukaryota</taxon>
        <taxon>Metazoa</taxon>
        <taxon>Ecdysozoa</taxon>
        <taxon>Arthropoda</taxon>
        <taxon>Chelicerata</taxon>
        <taxon>Arachnida</taxon>
        <taxon>Araneae</taxon>
        <taxon>Araneomorphae</taxon>
        <taxon>Entelegynae</taxon>
        <taxon>Araneoidea</taxon>
        <taxon>Araneidae</taxon>
        <taxon>Araneus</taxon>
    </lineage>
</organism>
<dbReference type="Proteomes" id="UP000499080">
    <property type="component" value="Unassembled WGS sequence"/>
</dbReference>
<comment type="caution">
    <text evidence="1">The sequence shown here is derived from an EMBL/GenBank/DDBJ whole genome shotgun (WGS) entry which is preliminary data.</text>
</comment>
<dbReference type="AlphaFoldDB" id="A0A4Y2KKM7"/>